<evidence type="ECO:0000313" key="3">
    <source>
        <dbReference type="Proteomes" id="UP001156664"/>
    </source>
</evidence>
<dbReference type="Proteomes" id="UP001156664">
    <property type="component" value="Unassembled WGS sequence"/>
</dbReference>
<gene>
    <name evidence="2" type="ORF">GCM10007875_21400</name>
</gene>
<organism evidence="2 3">
    <name type="scientific">Limnobacter litoralis</name>
    <dbReference type="NCBI Taxonomy" id="481366"/>
    <lineage>
        <taxon>Bacteria</taxon>
        <taxon>Pseudomonadati</taxon>
        <taxon>Pseudomonadota</taxon>
        <taxon>Betaproteobacteria</taxon>
        <taxon>Burkholderiales</taxon>
        <taxon>Burkholderiaceae</taxon>
        <taxon>Limnobacter</taxon>
    </lineage>
</organism>
<protein>
    <recommendedName>
        <fullName evidence="4">DUF190 domain-containing protein</fullName>
    </recommendedName>
</protein>
<evidence type="ECO:0000313" key="2">
    <source>
        <dbReference type="EMBL" id="GLR27049.1"/>
    </source>
</evidence>
<name>A0ABQ5YWB4_9BURK</name>
<keyword evidence="3" id="KW-1185">Reference proteome</keyword>
<accession>A0ABQ5YWB4</accession>
<reference evidence="3" key="1">
    <citation type="journal article" date="2019" name="Int. J. Syst. Evol. Microbiol.">
        <title>The Global Catalogue of Microorganisms (GCM) 10K type strain sequencing project: providing services to taxonomists for standard genome sequencing and annotation.</title>
        <authorList>
            <consortium name="The Broad Institute Genomics Platform"/>
            <consortium name="The Broad Institute Genome Sequencing Center for Infectious Disease"/>
            <person name="Wu L."/>
            <person name="Ma J."/>
        </authorList>
    </citation>
    <scope>NUCLEOTIDE SEQUENCE [LARGE SCALE GENOMIC DNA]</scope>
    <source>
        <strain evidence="3">NBRC 105857</strain>
    </source>
</reference>
<evidence type="ECO:0000256" key="1">
    <source>
        <dbReference type="ARBA" id="ARBA00010554"/>
    </source>
</evidence>
<proteinExistence type="inferred from homology"/>
<dbReference type="EMBL" id="BSOJ01000027">
    <property type="protein sequence ID" value="GLR27049.1"/>
    <property type="molecule type" value="Genomic_DNA"/>
</dbReference>
<dbReference type="InterPro" id="IPR011322">
    <property type="entry name" value="N-reg_PII-like_a/b"/>
</dbReference>
<dbReference type="InterPro" id="IPR003793">
    <property type="entry name" value="UPF0166"/>
</dbReference>
<dbReference type="RefSeq" id="WP_284281759.1">
    <property type="nucleotide sequence ID" value="NZ_BSOJ01000027.1"/>
</dbReference>
<dbReference type="SUPFAM" id="SSF54913">
    <property type="entry name" value="GlnB-like"/>
    <property type="match status" value="1"/>
</dbReference>
<comment type="similarity">
    <text evidence="1">Belongs to the UPF0166 family.</text>
</comment>
<comment type="caution">
    <text evidence="2">The sequence shown here is derived from an EMBL/GenBank/DDBJ whole genome shotgun (WGS) entry which is preliminary data.</text>
</comment>
<dbReference type="Pfam" id="PF02641">
    <property type="entry name" value="DUF190"/>
    <property type="match status" value="1"/>
</dbReference>
<dbReference type="Gene3D" id="3.30.70.120">
    <property type="match status" value="1"/>
</dbReference>
<sequence>MHGYQLTFFTEQNRKHGHVPMGEWLIQQAKKMGLGGATLSTASEGFGHAHKLHAARFFELADQPLEVTMAVTQAEAERVFELLRTEKIKLFYVKTPIEFGTTDEL</sequence>
<evidence type="ECO:0008006" key="4">
    <source>
        <dbReference type="Google" id="ProtNLM"/>
    </source>
</evidence>
<dbReference type="InterPro" id="IPR015867">
    <property type="entry name" value="N-reg_PII/ATP_PRibTrfase_C"/>
</dbReference>